<feature type="chain" id="PRO_5030649846" description="Ecp2 effector protein domain-containing protein" evidence="1">
    <location>
        <begin position="19"/>
        <end position="108"/>
    </location>
</feature>
<dbReference type="AlphaFoldDB" id="A0A7U2IDA2"/>
<dbReference type="Proteomes" id="UP000663193">
    <property type="component" value="Chromosome 23"/>
</dbReference>
<evidence type="ECO:0000313" key="3">
    <source>
        <dbReference type="Proteomes" id="UP000663193"/>
    </source>
</evidence>
<dbReference type="VEuPathDB" id="FungiDB:JI435_448260"/>
<gene>
    <name evidence="2" type="ORF">JI435_448260</name>
</gene>
<proteinExistence type="predicted"/>
<organism evidence="2 3">
    <name type="scientific">Phaeosphaeria nodorum (strain SN15 / ATCC MYA-4574 / FGSC 10173)</name>
    <name type="common">Glume blotch fungus</name>
    <name type="synonym">Parastagonospora nodorum</name>
    <dbReference type="NCBI Taxonomy" id="321614"/>
    <lineage>
        <taxon>Eukaryota</taxon>
        <taxon>Fungi</taxon>
        <taxon>Dikarya</taxon>
        <taxon>Ascomycota</taxon>
        <taxon>Pezizomycotina</taxon>
        <taxon>Dothideomycetes</taxon>
        <taxon>Pleosporomycetidae</taxon>
        <taxon>Pleosporales</taxon>
        <taxon>Pleosporineae</taxon>
        <taxon>Phaeosphaeriaceae</taxon>
        <taxon>Parastagonospora</taxon>
    </lineage>
</organism>
<evidence type="ECO:0000256" key="1">
    <source>
        <dbReference type="SAM" id="SignalP"/>
    </source>
</evidence>
<keyword evidence="3" id="KW-1185">Reference proteome</keyword>
<reference evidence="3" key="1">
    <citation type="journal article" date="2021" name="BMC Genomics">
        <title>Chromosome-level genome assembly and manually-curated proteome of model necrotroph Parastagonospora nodorum Sn15 reveals a genome-wide trove of candidate effector homologs, and redundancy of virulence-related functions within an accessory chromosome.</title>
        <authorList>
            <person name="Bertazzoni S."/>
            <person name="Jones D.A.B."/>
            <person name="Phan H.T."/>
            <person name="Tan K.-C."/>
            <person name="Hane J.K."/>
        </authorList>
    </citation>
    <scope>NUCLEOTIDE SEQUENCE [LARGE SCALE GENOMIC DNA]</scope>
    <source>
        <strain evidence="3">SN15 / ATCC MYA-4574 / FGSC 10173)</strain>
    </source>
</reference>
<sequence length="108" mass="11841">MRLRDLLAVTTVIALVRADCYGITTGMYGQSMTGAGIAVNDFCAHDLAGDFTESQTKNRSLKLSKNKVEFWVAWKGRSGWTLRSEDCELRLTDEINGCTLGGGNFEAD</sequence>
<dbReference type="EMBL" id="CP069045">
    <property type="protein sequence ID" value="QRD07774.1"/>
    <property type="molecule type" value="Genomic_DNA"/>
</dbReference>
<feature type="signal peptide" evidence="1">
    <location>
        <begin position="1"/>
        <end position="18"/>
    </location>
</feature>
<dbReference type="OrthoDB" id="3770800at2759"/>
<keyword evidence="1" id="KW-0732">Signal</keyword>
<accession>A0A7U2IDA2</accession>
<name>A0A7U2IDA2_PHANO</name>
<evidence type="ECO:0000313" key="2">
    <source>
        <dbReference type="EMBL" id="QRD07774.1"/>
    </source>
</evidence>
<protein>
    <recommendedName>
        <fullName evidence="4">Ecp2 effector protein domain-containing protein</fullName>
    </recommendedName>
</protein>
<evidence type="ECO:0008006" key="4">
    <source>
        <dbReference type="Google" id="ProtNLM"/>
    </source>
</evidence>